<name>A0A0F9I7X3_9ZZZZ</name>
<proteinExistence type="predicted"/>
<sequence>MTIRAVFSLAQLGYGDWCVYASPHQAPPDCRAVRIESARIFWGR</sequence>
<accession>A0A0F9I7X3</accession>
<organism evidence="1">
    <name type="scientific">marine sediment metagenome</name>
    <dbReference type="NCBI Taxonomy" id="412755"/>
    <lineage>
        <taxon>unclassified sequences</taxon>
        <taxon>metagenomes</taxon>
        <taxon>ecological metagenomes</taxon>
    </lineage>
</organism>
<dbReference type="EMBL" id="LAZR01014827">
    <property type="protein sequence ID" value="KKM15764.1"/>
    <property type="molecule type" value="Genomic_DNA"/>
</dbReference>
<comment type="caution">
    <text evidence="1">The sequence shown here is derived from an EMBL/GenBank/DDBJ whole genome shotgun (WGS) entry which is preliminary data.</text>
</comment>
<reference evidence="1" key="1">
    <citation type="journal article" date="2015" name="Nature">
        <title>Complex archaea that bridge the gap between prokaryotes and eukaryotes.</title>
        <authorList>
            <person name="Spang A."/>
            <person name="Saw J.H."/>
            <person name="Jorgensen S.L."/>
            <person name="Zaremba-Niedzwiedzka K."/>
            <person name="Martijn J."/>
            <person name="Lind A.E."/>
            <person name="van Eijk R."/>
            <person name="Schleper C."/>
            <person name="Guy L."/>
            <person name="Ettema T.J."/>
        </authorList>
    </citation>
    <scope>NUCLEOTIDE SEQUENCE</scope>
</reference>
<gene>
    <name evidence="1" type="ORF">LCGC14_1692690</name>
</gene>
<evidence type="ECO:0000313" key="1">
    <source>
        <dbReference type="EMBL" id="KKM15764.1"/>
    </source>
</evidence>
<dbReference type="AlphaFoldDB" id="A0A0F9I7X3"/>
<protein>
    <submittedName>
        <fullName evidence="1">Uncharacterized protein</fullName>
    </submittedName>
</protein>